<name>A0AAU9XTK7_9CNID</name>
<feature type="transmembrane region" description="Helical" evidence="1">
    <location>
        <begin position="20"/>
        <end position="41"/>
    </location>
</feature>
<keyword evidence="3" id="KW-1185">Reference proteome</keyword>
<reference evidence="2 3" key="1">
    <citation type="submission" date="2022-05" db="EMBL/GenBank/DDBJ databases">
        <authorList>
            <consortium name="Genoscope - CEA"/>
            <person name="William W."/>
        </authorList>
    </citation>
    <scope>NUCLEOTIDE SEQUENCE [LARGE SCALE GENOMIC DNA]</scope>
</reference>
<evidence type="ECO:0000313" key="2">
    <source>
        <dbReference type="EMBL" id="CAH3158620.1"/>
    </source>
</evidence>
<feature type="non-terminal residue" evidence="2">
    <location>
        <position position="96"/>
    </location>
</feature>
<sequence length="96" mass="10930">MPCWTFIRLTFIIFLFKQSTLSAVIFPFVPLVLSLLCVYYIRILLSRNVCLVPNEVVSNESDDVLDNVAPCIEPKCDESALCIQQNDVAKEIKYAK</sequence>
<keyword evidence="1" id="KW-0812">Transmembrane</keyword>
<keyword evidence="1" id="KW-0472">Membrane</keyword>
<keyword evidence="1" id="KW-1133">Transmembrane helix</keyword>
<evidence type="ECO:0000313" key="3">
    <source>
        <dbReference type="Proteomes" id="UP001159428"/>
    </source>
</evidence>
<gene>
    <name evidence="2" type="ORF">PMEA_00030600</name>
</gene>
<organism evidence="2 3">
    <name type="scientific">Pocillopora meandrina</name>
    <dbReference type="NCBI Taxonomy" id="46732"/>
    <lineage>
        <taxon>Eukaryota</taxon>
        <taxon>Metazoa</taxon>
        <taxon>Cnidaria</taxon>
        <taxon>Anthozoa</taxon>
        <taxon>Hexacorallia</taxon>
        <taxon>Scleractinia</taxon>
        <taxon>Astrocoeniina</taxon>
        <taxon>Pocilloporidae</taxon>
        <taxon>Pocillopora</taxon>
    </lineage>
</organism>
<proteinExistence type="predicted"/>
<comment type="caution">
    <text evidence="2">The sequence shown here is derived from an EMBL/GenBank/DDBJ whole genome shotgun (WGS) entry which is preliminary data.</text>
</comment>
<dbReference type="EMBL" id="CALNXJ010000068">
    <property type="protein sequence ID" value="CAH3158620.1"/>
    <property type="molecule type" value="Genomic_DNA"/>
</dbReference>
<dbReference type="AlphaFoldDB" id="A0AAU9XTK7"/>
<evidence type="ECO:0000256" key="1">
    <source>
        <dbReference type="SAM" id="Phobius"/>
    </source>
</evidence>
<protein>
    <submittedName>
        <fullName evidence="2">Uncharacterized protein</fullName>
    </submittedName>
</protein>
<accession>A0AAU9XTK7</accession>
<dbReference type="Proteomes" id="UP001159428">
    <property type="component" value="Unassembled WGS sequence"/>
</dbReference>